<organism evidence="8 9">
    <name type="scientific">Dorea acetigenes</name>
    <dbReference type="NCBI Taxonomy" id="2981787"/>
    <lineage>
        <taxon>Bacteria</taxon>
        <taxon>Bacillati</taxon>
        <taxon>Bacillota</taxon>
        <taxon>Clostridia</taxon>
        <taxon>Lachnospirales</taxon>
        <taxon>Lachnospiraceae</taxon>
        <taxon>Dorea</taxon>
    </lineage>
</organism>
<dbReference type="RefSeq" id="WP_227193415.1">
    <property type="nucleotide sequence ID" value="NZ_JAOQJU010000004.1"/>
</dbReference>
<evidence type="ECO:0000313" key="8">
    <source>
        <dbReference type="EMBL" id="MCU6686144.1"/>
    </source>
</evidence>
<sequence>MTLFIKPNYFRQDIKKREYLLTAVRCMALMGLIAFLYYDSFWAVPALLPIGFGYFLQWEQECMEKKRVEFQKQFQESIRALSASLGAGYSVENAMKETKKELSVLYRDTEPIQREFTYMIRQIHLHIPIEQIIEEWAERTGQEDVYNFAAVFAAAKRSGGNMTGIIKNAIRQIEDKLAVAEEIETILAAKKYEFKVMSAVPFGVIAYMKVSFPEFMDVLYGSSVGIGVMSGCLGVYIAAYLLGRKIINIEV</sequence>
<keyword evidence="3 6" id="KW-0812">Transmembrane</keyword>
<comment type="caution">
    <text evidence="8">The sequence shown here is derived from an EMBL/GenBank/DDBJ whole genome shotgun (WGS) entry which is preliminary data.</text>
</comment>
<dbReference type="Proteomes" id="UP001652431">
    <property type="component" value="Unassembled WGS sequence"/>
</dbReference>
<evidence type="ECO:0000256" key="3">
    <source>
        <dbReference type="ARBA" id="ARBA00022692"/>
    </source>
</evidence>
<evidence type="ECO:0000256" key="6">
    <source>
        <dbReference type="SAM" id="Phobius"/>
    </source>
</evidence>
<feature type="transmembrane region" description="Helical" evidence="6">
    <location>
        <begin position="20"/>
        <end position="36"/>
    </location>
</feature>
<evidence type="ECO:0000313" key="9">
    <source>
        <dbReference type="Proteomes" id="UP001652431"/>
    </source>
</evidence>
<dbReference type="Pfam" id="PF00482">
    <property type="entry name" value="T2SSF"/>
    <property type="match status" value="1"/>
</dbReference>
<dbReference type="InterPro" id="IPR018076">
    <property type="entry name" value="T2SS_GspF_dom"/>
</dbReference>
<comment type="subcellular location">
    <subcellularLocation>
        <location evidence="1">Cell membrane</location>
        <topology evidence="1">Multi-pass membrane protein</topology>
    </subcellularLocation>
</comment>
<evidence type="ECO:0000256" key="4">
    <source>
        <dbReference type="ARBA" id="ARBA00022989"/>
    </source>
</evidence>
<protein>
    <submittedName>
        <fullName evidence="8">Type II secretion system F family protein</fullName>
    </submittedName>
</protein>
<keyword evidence="9" id="KW-1185">Reference proteome</keyword>
<reference evidence="8 9" key="1">
    <citation type="journal article" date="2021" name="ISME Commun">
        <title>Automated analysis of genomic sequences facilitates high-throughput and comprehensive description of bacteria.</title>
        <authorList>
            <person name="Hitch T.C.A."/>
        </authorList>
    </citation>
    <scope>NUCLEOTIDE SEQUENCE [LARGE SCALE GENOMIC DNA]</scope>
    <source>
        <strain evidence="8 9">Sanger_03</strain>
    </source>
</reference>
<evidence type="ECO:0000256" key="2">
    <source>
        <dbReference type="ARBA" id="ARBA00022475"/>
    </source>
</evidence>
<evidence type="ECO:0000256" key="5">
    <source>
        <dbReference type="ARBA" id="ARBA00023136"/>
    </source>
</evidence>
<dbReference type="PANTHER" id="PTHR35007">
    <property type="entry name" value="INTEGRAL MEMBRANE PROTEIN-RELATED"/>
    <property type="match status" value="1"/>
</dbReference>
<feature type="transmembrane region" description="Helical" evidence="6">
    <location>
        <begin position="218"/>
        <end position="242"/>
    </location>
</feature>
<accession>A0ABT2RL64</accession>
<evidence type="ECO:0000259" key="7">
    <source>
        <dbReference type="Pfam" id="PF00482"/>
    </source>
</evidence>
<dbReference type="PANTHER" id="PTHR35007:SF1">
    <property type="entry name" value="PILUS ASSEMBLY PROTEIN"/>
    <property type="match status" value="1"/>
</dbReference>
<proteinExistence type="predicted"/>
<gene>
    <name evidence="8" type="ORF">OCV99_06170</name>
</gene>
<keyword evidence="4 6" id="KW-1133">Transmembrane helix</keyword>
<evidence type="ECO:0000256" key="1">
    <source>
        <dbReference type="ARBA" id="ARBA00004651"/>
    </source>
</evidence>
<name>A0ABT2RL64_9FIRM</name>
<keyword evidence="5 6" id="KW-0472">Membrane</keyword>
<keyword evidence="2" id="KW-1003">Cell membrane</keyword>
<feature type="domain" description="Type II secretion system protein GspF" evidence="7">
    <location>
        <begin position="78"/>
        <end position="208"/>
    </location>
</feature>
<dbReference type="EMBL" id="JAOQJU010000004">
    <property type="protein sequence ID" value="MCU6686144.1"/>
    <property type="molecule type" value="Genomic_DNA"/>
</dbReference>